<dbReference type="InterPro" id="IPR036390">
    <property type="entry name" value="WH_DNA-bd_sf"/>
</dbReference>
<dbReference type="InterPro" id="IPR000835">
    <property type="entry name" value="HTH_MarR-typ"/>
</dbReference>
<dbReference type="AlphaFoldDB" id="A0A3M7THI3"/>
<dbReference type="SUPFAM" id="SSF46785">
    <property type="entry name" value="Winged helix' DNA-binding domain"/>
    <property type="match status" value="1"/>
</dbReference>
<dbReference type="Proteomes" id="UP000278775">
    <property type="component" value="Unassembled WGS sequence"/>
</dbReference>
<dbReference type="EMBL" id="QWIU01000002">
    <property type="protein sequence ID" value="RNA62991.1"/>
    <property type="molecule type" value="Genomic_DNA"/>
</dbReference>
<gene>
    <name evidence="2" type="ORF">D1631_14145</name>
</gene>
<evidence type="ECO:0000313" key="2">
    <source>
        <dbReference type="EMBL" id="RNA62991.1"/>
    </source>
</evidence>
<comment type="caution">
    <text evidence="2">The sequence shown here is derived from an EMBL/GenBank/DDBJ whole genome shotgun (WGS) entry which is preliminary data.</text>
</comment>
<sequence>MHYSIIKDIFGLLEKFELENKDNIYSSDIEGFKKWLCVKESPQLKEVDEPYWDGKENGRSPESVISTSLVHLNRYAKSYSKSAISDSGFATQEDFIYLITLKTFGEMTKMELIKKNIHEKPAGILIINRLIKLRWVEQKESETDKRKKVINITDAGLTSLENQMDKIRMATNIVAGDLKHSEKMELIRILDKLEKFHYPIFHRNIDSKKLIDIISTEYSFLKN</sequence>
<evidence type="ECO:0000259" key="1">
    <source>
        <dbReference type="Pfam" id="PF13463"/>
    </source>
</evidence>
<evidence type="ECO:0000313" key="3">
    <source>
        <dbReference type="Proteomes" id="UP000278775"/>
    </source>
</evidence>
<dbReference type="Pfam" id="PF13463">
    <property type="entry name" value="HTH_27"/>
    <property type="match status" value="1"/>
</dbReference>
<dbReference type="Gene3D" id="1.10.10.10">
    <property type="entry name" value="Winged helix-like DNA-binding domain superfamily/Winged helix DNA-binding domain"/>
    <property type="match status" value="1"/>
</dbReference>
<proteinExistence type="predicted"/>
<reference evidence="2 3" key="1">
    <citation type="submission" date="2018-08" db="EMBL/GenBank/DDBJ databases">
        <title>Chryseobacterium nematophagum: a novel matrix digesting pathogen of nematodes.</title>
        <authorList>
            <person name="Page A."/>
            <person name="Roberts M."/>
            <person name="Felix M.-A."/>
            <person name="Weir W."/>
        </authorList>
    </citation>
    <scope>NUCLEOTIDE SEQUENCE [LARGE SCALE GENOMIC DNA]</scope>
    <source>
        <strain evidence="2 3">JUb129</strain>
    </source>
</reference>
<accession>A0A3M7THI3</accession>
<protein>
    <submittedName>
        <fullName evidence="2">MarR family transcriptional regulator</fullName>
    </submittedName>
</protein>
<feature type="domain" description="HTH marR-type" evidence="1">
    <location>
        <begin position="92"/>
        <end position="156"/>
    </location>
</feature>
<name>A0A3M7THI3_9FLAO</name>
<organism evidence="2 3">
    <name type="scientific">Chryseobacterium nematophagum</name>
    <dbReference type="NCBI Taxonomy" id="2305228"/>
    <lineage>
        <taxon>Bacteria</taxon>
        <taxon>Pseudomonadati</taxon>
        <taxon>Bacteroidota</taxon>
        <taxon>Flavobacteriia</taxon>
        <taxon>Flavobacteriales</taxon>
        <taxon>Weeksellaceae</taxon>
        <taxon>Chryseobacterium group</taxon>
        <taxon>Chryseobacterium</taxon>
    </lineage>
</organism>
<dbReference type="RefSeq" id="WP_122636999.1">
    <property type="nucleotide sequence ID" value="NZ_QWIU01000002.1"/>
</dbReference>
<dbReference type="InterPro" id="IPR036388">
    <property type="entry name" value="WH-like_DNA-bd_sf"/>
</dbReference>
<dbReference type="OrthoDB" id="961069at2"/>
<dbReference type="GO" id="GO:0003700">
    <property type="term" value="F:DNA-binding transcription factor activity"/>
    <property type="evidence" value="ECO:0007669"/>
    <property type="project" value="InterPro"/>
</dbReference>